<name>A0ABZ1BTD4_9FIRM</name>
<dbReference type="EMBL" id="CP141615">
    <property type="protein sequence ID" value="WRP16039.1"/>
    <property type="molecule type" value="Genomic_DNA"/>
</dbReference>
<reference evidence="2 3" key="1">
    <citation type="journal article" date="2024" name="Front. Microbiol.">
        <title>Novel thermophilic genera Geochorda gen. nov. and Carboxydochorda gen. nov. from the deep terrestrial subsurface reveal the ecophysiological diversity in the class Limnochordia.</title>
        <authorList>
            <person name="Karnachuk O.V."/>
            <person name="Lukina A.P."/>
            <person name="Avakyan M.R."/>
            <person name="Kadnikov V.V."/>
            <person name="Begmatov S."/>
            <person name="Beletsky A.V."/>
            <person name="Vlasova K.G."/>
            <person name="Novikov A.A."/>
            <person name="Shcherbakova V.A."/>
            <person name="Mardanov A.V."/>
            <person name="Ravin N.V."/>
        </authorList>
    </citation>
    <scope>NUCLEOTIDE SEQUENCE [LARGE SCALE GENOMIC DNA]</scope>
    <source>
        <strain evidence="2 3">L945</strain>
    </source>
</reference>
<feature type="transmembrane region" description="Helical" evidence="1">
    <location>
        <begin position="312"/>
        <end position="332"/>
    </location>
</feature>
<gene>
    <name evidence="2" type="ORF">U7230_07935</name>
</gene>
<keyword evidence="3" id="KW-1185">Reference proteome</keyword>
<evidence type="ECO:0000313" key="2">
    <source>
        <dbReference type="EMBL" id="WRP16039.1"/>
    </source>
</evidence>
<feature type="transmembrane region" description="Helical" evidence="1">
    <location>
        <begin position="452"/>
        <end position="474"/>
    </location>
</feature>
<feature type="transmembrane region" description="Helical" evidence="1">
    <location>
        <begin position="141"/>
        <end position="158"/>
    </location>
</feature>
<keyword evidence="1" id="KW-1133">Transmembrane helix</keyword>
<keyword evidence="1" id="KW-0812">Transmembrane</keyword>
<dbReference type="Proteomes" id="UP001332192">
    <property type="component" value="Chromosome"/>
</dbReference>
<evidence type="ECO:0008006" key="4">
    <source>
        <dbReference type="Google" id="ProtNLM"/>
    </source>
</evidence>
<accession>A0ABZ1BTD4</accession>
<feature type="transmembrane region" description="Helical" evidence="1">
    <location>
        <begin position="94"/>
        <end position="112"/>
    </location>
</feature>
<evidence type="ECO:0000256" key="1">
    <source>
        <dbReference type="SAM" id="Phobius"/>
    </source>
</evidence>
<protein>
    <recommendedName>
        <fullName evidence="4">O-antigen ligase-like membrane protein</fullName>
    </recommendedName>
</protein>
<organism evidence="2 3">
    <name type="scientific">Carboxydichorda subterranea</name>
    <dbReference type="NCBI Taxonomy" id="3109565"/>
    <lineage>
        <taxon>Bacteria</taxon>
        <taxon>Bacillati</taxon>
        <taxon>Bacillota</taxon>
        <taxon>Limnochordia</taxon>
        <taxon>Limnochordales</taxon>
        <taxon>Geochordaceae</taxon>
        <taxon>Carboxydichorda</taxon>
    </lineage>
</organism>
<feature type="transmembrane region" description="Helical" evidence="1">
    <location>
        <begin position="249"/>
        <end position="266"/>
    </location>
</feature>
<dbReference type="RefSeq" id="WP_324715312.1">
    <property type="nucleotide sequence ID" value="NZ_CP141615.1"/>
</dbReference>
<sequence>MVVTPAGLFFLLAGVVLFWRGSRAIFAGLLFGAAFPSTAVVIVQRFDYGVQPYQWFAALYLLRAVGEWLWGRVRARPQGTGKHPGLATDGDRRRLAWLVAAWVATVTLGWELGAGPARALSEGGAGGVPRGVELLDPGKRLFHLLYLYAMVLVAAVAYRETRACAGLWPRGFGVSSDGARRAGVLVRAVAGPWLWGAVAAAAWGGIQLVSHYLGWGYPRLFNDNPTFAMVAGAMAGPLKQVNSTFPEPSMYAMFMVPTALLSAAWANPWLTAALVVSAMASFSTTGMLGLGVGGVLALAGSALVPPSRPRRAILWTGTAMVGAALLLAAPGLTAAVTPQAAGGERQALAPRQGPAYRQHRSVGREIVDALARKGVQKGSTDSGEERKSALFGGLKLWLQRPLLGWGAGTLRTKDLASNTLANLGIAGFAILYGSMAWAAWRGLTRGAPILALTLLTVVLLQSAAVPDFVFPYMWLLTGMLWGLPEEAWVRA</sequence>
<proteinExistence type="predicted"/>
<keyword evidence="1" id="KW-0472">Membrane</keyword>
<evidence type="ECO:0000313" key="3">
    <source>
        <dbReference type="Proteomes" id="UP001332192"/>
    </source>
</evidence>
<feature type="transmembrane region" description="Helical" evidence="1">
    <location>
        <begin position="272"/>
        <end position="300"/>
    </location>
</feature>
<feature type="transmembrane region" description="Helical" evidence="1">
    <location>
        <begin position="420"/>
        <end position="440"/>
    </location>
</feature>